<dbReference type="InterPro" id="IPR015947">
    <property type="entry name" value="PUA-like_sf"/>
</dbReference>
<dbReference type="EMBL" id="UYYB01135155">
    <property type="protein sequence ID" value="VDM84994.1"/>
    <property type="molecule type" value="Genomic_DNA"/>
</dbReference>
<dbReference type="InterPro" id="IPR039757">
    <property type="entry name" value="EIF2D"/>
</dbReference>
<proteinExistence type="predicted"/>
<feature type="transmembrane region" description="Helical" evidence="1">
    <location>
        <begin position="16"/>
        <end position="36"/>
    </location>
</feature>
<dbReference type="Pfam" id="PF26292">
    <property type="entry name" value="PUA_elF2D"/>
    <property type="match status" value="1"/>
</dbReference>
<reference evidence="3 4" key="1">
    <citation type="submission" date="2018-11" db="EMBL/GenBank/DDBJ databases">
        <authorList>
            <consortium name="Pathogen Informatics"/>
        </authorList>
    </citation>
    <scope>NUCLEOTIDE SEQUENCE [LARGE SCALE GENOMIC DNA]</scope>
</reference>
<protein>
    <recommendedName>
        <fullName evidence="2">Eukaryotic translation initiation factor 2D-like PUA RNA-binding domain-containing protein</fullName>
    </recommendedName>
</protein>
<sequence length="177" mass="19240">MVDKEPMFFDFDAAGVLFPTIYFTWIAPTVFPMLIVHENVLHYLENGADLMLQGIHLNLIPSGTFLCKIVEGVLQKELIPLYELNRGDAVTISVLTNGKVMGPMAVGVTLMSSQEMVANREFGSRAAPPVHELVNVFNKSEAKPETSQAEEFPPLGSLSVCGAVQSEAVLLGSVYAL</sequence>
<name>A0A3P7K144_STRVU</name>
<dbReference type="InterPro" id="IPR048248">
    <property type="entry name" value="PUA_eIF2d-like"/>
</dbReference>
<dbReference type="GO" id="GO:0001731">
    <property type="term" value="P:formation of translation preinitiation complex"/>
    <property type="evidence" value="ECO:0007669"/>
    <property type="project" value="InterPro"/>
</dbReference>
<evidence type="ECO:0000256" key="1">
    <source>
        <dbReference type="SAM" id="Phobius"/>
    </source>
</evidence>
<organism evidence="3 4">
    <name type="scientific">Strongylus vulgaris</name>
    <name type="common">Blood worm</name>
    <dbReference type="NCBI Taxonomy" id="40348"/>
    <lineage>
        <taxon>Eukaryota</taxon>
        <taxon>Metazoa</taxon>
        <taxon>Ecdysozoa</taxon>
        <taxon>Nematoda</taxon>
        <taxon>Chromadorea</taxon>
        <taxon>Rhabditida</taxon>
        <taxon>Rhabditina</taxon>
        <taxon>Rhabditomorpha</taxon>
        <taxon>Strongyloidea</taxon>
        <taxon>Strongylidae</taxon>
        <taxon>Strongylus</taxon>
    </lineage>
</organism>
<evidence type="ECO:0000313" key="4">
    <source>
        <dbReference type="Proteomes" id="UP000270094"/>
    </source>
</evidence>
<keyword evidence="1" id="KW-0812">Transmembrane</keyword>
<accession>A0A3P7K144</accession>
<keyword evidence="4" id="KW-1185">Reference proteome</keyword>
<feature type="domain" description="Eukaryotic translation initiation factor 2D-like PUA RNA-binding" evidence="2">
    <location>
        <begin position="32"/>
        <end position="121"/>
    </location>
</feature>
<evidence type="ECO:0000313" key="3">
    <source>
        <dbReference type="EMBL" id="VDM84994.1"/>
    </source>
</evidence>
<dbReference type="OrthoDB" id="199771at2759"/>
<gene>
    <name evidence="3" type="ORF">SVUK_LOCUS19992</name>
</gene>
<keyword evidence="1" id="KW-0472">Membrane</keyword>
<dbReference type="SUPFAM" id="SSF88697">
    <property type="entry name" value="PUA domain-like"/>
    <property type="match status" value="1"/>
</dbReference>
<dbReference type="AlphaFoldDB" id="A0A3P7K144"/>
<dbReference type="PROSITE" id="PS50890">
    <property type="entry name" value="PUA"/>
    <property type="match status" value="1"/>
</dbReference>
<dbReference type="PANTHER" id="PTHR12217">
    <property type="entry name" value="EUKARYOTIC TRANSLATION INITIATION FACTOR 2D"/>
    <property type="match status" value="1"/>
</dbReference>
<evidence type="ECO:0000259" key="2">
    <source>
        <dbReference type="Pfam" id="PF26292"/>
    </source>
</evidence>
<dbReference type="PANTHER" id="PTHR12217:SF4">
    <property type="entry name" value="EUKARYOTIC TRANSLATION INITIATION FACTOR 2D"/>
    <property type="match status" value="1"/>
</dbReference>
<dbReference type="Gene3D" id="3.10.400.20">
    <property type="match status" value="1"/>
</dbReference>
<dbReference type="GO" id="GO:0003743">
    <property type="term" value="F:translation initiation factor activity"/>
    <property type="evidence" value="ECO:0007669"/>
    <property type="project" value="InterPro"/>
</dbReference>
<keyword evidence="1" id="KW-1133">Transmembrane helix</keyword>
<dbReference type="Proteomes" id="UP000270094">
    <property type="component" value="Unassembled WGS sequence"/>
</dbReference>